<dbReference type="SUPFAM" id="SSF103473">
    <property type="entry name" value="MFS general substrate transporter"/>
    <property type="match status" value="1"/>
</dbReference>
<evidence type="ECO:0000256" key="3">
    <source>
        <dbReference type="SAM" id="Phobius"/>
    </source>
</evidence>
<feature type="domain" description="Major facilitator superfamily (MFS) profile" evidence="4">
    <location>
        <begin position="255"/>
        <end position="451"/>
    </location>
</feature>
<feature type="transmembrane region" description="Helical" evidence="3">
    <location>
        <begin position="209"/>
        <end position="229"/>
    </location>
</feature>
<keyword evidence="6" id="KW-1185">Reference proteome</keyword>
<dbReference type="InterPro" id="IPR011701">
    <property type="entry name" value="MFS"/>
</dbReference>
<proteinExistence type="inferred from homology"/>
<evidence type="ECO:0000313" key="5">
    <source>
        <dbReference type="EMBL" id="RDX46592.1"/>
    </source>
</evidence>
<reference evidence="5 6" key="1">
    <citation type="journal article" date="2018" name="Biotechnol. Biofuels">
        <title>Integrative visual omics of the white-rot fungus Polyporus brumalis exposes the biotechnological potential of its oxidative enzymes for delignifying raw plant biomass.</title>
        <authorList>
            <person name="Miyauchi S."/>
            <person name="Rancon A."/>
            <person name="Drula E."/>
            <person name="Hage H."/>
            <person name="Chaduli D."/>
            <person name="Favel A."/>
            <person name="Grisel S."/>
            <person name="Henrissat B."/>
            <person name="Herpoel-Gimbert I."/>
            <person name="Ruiz-Duenas F.J."/>
            <person name="Chevret D."/>
            <person name="Hainaut M."/>
            <person name="Lin J."/>
            <person name="Wang M."/>
            <person name="Pangilinan J."/>
            <person name="Lipzen A."/>
            <person name="Lesage-Meessen L."/>
            <person name="Navarro D."/>
            <person name="Riley R."/>
            <person name="Grigoriev I.V."/>
            <person name="Zhou S."/>
            <person name="Raouche S."/>
            <person name="Rosso M.N."/>
        </authorList>
    </citation>
    <scope>NUCLEOTIDE SEQUENCE [LARGE SCALE GENOMIC DNA]</scope>
    <source>
        <strain evidence="5 6">BRFM 1820</strain>
    </source>
</reference>
<name>A0A371D243_9APHY</name>
<gene>
    <name evidence="5" type="ORF">OH76DRAFT_1420153</name>
</gene>
<dbReference type="InterPro" id="IPR050327">
    <property type="entry name" value="Proton-linked_MCT"/>
</dbReference>
<evidence type="ECO:0000313" key="6">
    <source>
        <dbReference type="Proteomes" id="UP000256964"/>
    </source>
</evidence>
<feature type="transmembrane region" description="Helical" evidence="3">
    <location>
        <begin position="424"/>
        <end position="445"/>
    </location>
</feature>
<dbReference type="GO" id="GO:0016020">
    <property type="term" value="C:membrane"/>
    <property type="evidence" value="ECO:0007669"/>
    <property type="project" value="UniProtKB-SubCell"/>
</dbReference>
<feature type="transmembrane region" description="Helical" evidence="3">
    <location>
        <begin position="380"/>
        <end position="404"/>
    </location>
</feature>
<dbReference type="Pfam" id="PF07690">
    <property type="entry name" value="MFS_1"/>
    <property type="match status" value="1"/>
</dbReference>
<dbReference type="PANTHER" id="PTHR11360:SF287">
    <property type="entry name" value="MFS MONOCARBOXYLATE TRANSPORTER"/>
    <property type="match status" value="1"/>
</dbReference>
<protein>
    <submittedName>
        <fullName evidence="5">MFS general substrate transporter</fullName>
    </submittedName>
</protein>
<dbReference type="PANTHER" id="PTHR11360">
    <property type="entry name" value="MONOCARBOXYLATE TRANSPORTER"/>
    <property type="match status" value="1"/>
</dbReference>
<dbReference type="Proteomes" id="UP000256964">
    <property type="component" value="Unassembled WGS sequence"/>
</dbReference>
<dbReference type="GO" id="GO:0022857">
    <property type="term" value="F:transmembrane transporter activity"/>
    <property type="evidence" value="ECO:0007669"/>
    <property type="project" value="InterPro"/>
</dbReference>
<dbReference type="AlphaFoldDB" id="A0A371D243"/>
<dbReference type="EMBL" id="KZ857426">
    <property type="protein sequence ID" value="RDX46592.1"/>
    <property type="molecule type" value="Genomic_DNA"/>
</dbReference>
<dbReference type="Gene3D" id="1.20.1250.20">
    <property type="entry name" value="MFS general substrate transporter like domains"/>
    <property type="match status" value="2"/>
</dbReference>
<comment type="similarity">
    <text evidence="2">Belongs to the major facilitator superfamily. Monocarboxylate porter (TC 2.A.1.13) family.</text>
</comment>
<evidence type="ECO:0000256" key="1">
    <source>
        <dbReference type="ARBA" id="ARBA00004141"/>
    </source>
</evidence>
<comment type="subcellular location">
    <subcellularLocation>
        <location evidence="1">Membrane</location>
        <topology evidence="1">Multi-pass membrane protein</topology>
    </subcellularLocation>
</comment>
<feature type="transmembrane region" description="Helical" evidence="3">
    <location>
        <begin position="82"/>
        <end position="107"/>
    </location>
</feature>
<keyword evidence="3" id="KW-0472">Membrane</keyword>
<sequence length="451" mass="48351">MTPMREQSRTVSTQSSMVALRVADPQEGVTVQELPPVDKGIGAWTFCAAGFVLEMMVWGFGFSYGIFQDYYTSHPPFDSSSGIAIAAVGTIALGLMYGEAFILSFFLGRYPDYLRPAMWFGLALYFTSLFCSSFATQVWQLILLQGVGVGVGGGILYMPVIKLLPEWFSERRGLAGGIIFSGTGVGGFAFPFLLNTLLDKVGLRWTLRIWAIGTSLCSAIALLGMRSRFPVPRYGSTQRRPKFIPPQLTFLKNALFWSFAFTNLLQGLSYFPVSLYIVTFTRTISDQITATVILALFNSSAVLGQVLLGHLTDRFPYPSIMVVSSVGSALGAFLLWGFANAAIYLYFFAVIFGCLSGGFSSTWTNAAAECAGNNPEYAGMAFSGLAFSKGVSAVVGPIISGLLLEAGKGASMSHGFGRSGYGAVEIFVGSCALATGVGSMGVAFARRRVPS</sequence>
<feature type="transmembrane region" description="Helical" evidence="3">
    <location>
        <begin position="173"/>
        <end position="194"/>
    </location>
</feature>
<dbReference type="PROSITE" id="PS50850">
    <property type="entry name" value="MFS"/>
    <property type="match status" value="1"/>
</dbReference>
<dbReference type="InterPro" id="IPR020846">
    <property type="entry name" value="MFS_dom"/>
</dbReference>
<dbReference type="OrthoDB" id="2213137at2759"/>
<organism evidence="5 6">
    <name type="scientific">Lentinus brumalis</name>
    <dbReference type="NCBI Taxonomy" id="2498619"/>
    <lineage>
        <taxon>Eukaryota</taxon>
        <taxon>Fungi</taxon>
        <taxon>Dikarya</taxon>
        <taxon>Basidiomycota</taxon>
        <taxon>Agaricomycotina</taxon>
        <taxon>Agaricomycetes</taxon>
        <taxon>Polyporales</taxon>
        <taxon>Polyporaceae</taxon>
        <taxon>Lentinus</taxon>
    </lineage>
</organism>
<accession>A0A371D243</accession>
<feature type="transmembrane region" description="Helical" evidence="3">
    <location>
        <begin position="345"/>
        <end position="368"/>
    </location>
</feature>
<feature type="transmembrane region" description="Helical" evidence="3">
    <location>
        <begin position="41"/>
        <end position="62"/>
    </location>
</feature>
<dbReference type="InterPro" id="IPR036259">
    <property type="entry name" value="MFS_trans_sf"/>
</dbReference>
<feature type="transmembrane region" description="Helical" evidence="3">
    <location>
        <begin position="320"/>
        <end position="339"/>
    </location>
</feature>
<feature type="transmembrane region" description="Helical" evidence="3">
    <location>
        <begin position="288"/>
        <end position="308"/>
    </location>
</feature>
<keyword evidence="3" id="KW-0812">Transmembrane</keyword>
<feature type="transmembrane region" description="Helical" evidence="3">
    <location>
        <begin position="142"/>
        <end position="161"/>
    </location>
</feature>
<keyword evidence="3" id="KW-1133">Transmembrane helix</keyword>
<evidence type="ECO:0000259" key="4">
    <source>
        <dbReference type="PROSITE" id="PS50850"/>
    </source>
</evidence>
<evidence type="ECO:0000256" key="2">
    <source>
        <dbReference type="ARBA" id="ARBA00006727"/>
    </source>
</evidence>
<feature type="transmembrane region" description="Helical" evidence="3">
    <location>
        <begin position="119"/>
        <end position="136"/>
    </location>
</feature>
<feature type="transmembrane region" description="Helical" evidence="3">
    <location>
        <begin position="250"/>
        <end position="268"/>
    </location>
</feature>